<dbReference type="GO" id="GO:1990281">
    <property type="term" value="C:efflux pump complex"/>
    <property type="evidence" value="ECO:0007669"/>
    <property type="project" value="TreeGrafter"/>
</dbReference>
<evidence type="ECO:0000259" key="6">
    <source>
        <dbReference type="Pfam" id="PF25967"/>
    </source>
</evidence>
<dbReference type="PANTHER" id="PTHR30469:SF15">
    <property type="entry name" value="HLYD FAMILY OF SECRETION PROTEINS"/>
    <property type="match status" value="1"/>
</dbReference>
<feature type="coiled-coil region" evidence="2">
    <location>
        <begin position="179"/>
        <end position="251"/>
    </location>
</feature>
<dbReference type="NCBIfam" id="TIGR01730">
    <property type="entry name" value="RND_mfp"/>
    <property type="match status" value="1"/>
</dbReference>
<feature type="transmembrane region" description="Helical" evidence="3">
    <location>
        <begin position="29"/>
        <end position="51"/>
    </location>
</feature>
<dbReference type="SUPFAM" id="SSF111369">
    <property type="entry name" value="HlyD-like secretion proteins"/>
    <property type="match status" value="2"/>
</dbReference>
<dbReference type="Proteomes" id="UP000062645">
    <property type="component" value="Chromosome"/>
</dbReference>
<evidence type="ECO:0000256" key="3">
    <source>
        <dbReference type="SAM" id="Phobius"/>
    </source>
</evidence>
<gene>
    <name evidence="7" type="ORF">ACX27_03415</name>
</gene>
<feature type="domain" description="Multidrug resistance protein MdtA-like alpha-helical hairpin" evidence="4">
    <location>
        <begin position="181"/>
        <end position="258"/>
    </location>
</feature>
<evidence type="ECO:0000259" key="5">
    <source>
        <dbReference type="Pfam" id="PF25954"/>
    </source>
</evidence>
<dbReference type="EMBL" id="CP012036">
    <property type="protein sequence ID" value="ALF56233.1"/>
    <property type="molecule type" value="Genomic_DNA"/>
</dbReference>
<dbReference type="STRING" id="224013.ACX27_03415"/>
<feature type="domain" description="CusB-like beta-barrel" evidence="5">
    <location>
        <begin position="333"/>
        <end position="405"/>
    </location>
</feature>
<feature type="domain" description="Multidrug resistance protein MdtA-like C-terminal permuted SH3" evidence="6">
    <location>
        <begin position="410"/>
        <end position="471"/>
    </location>
</feature>
<dbReference type="Gene3D" id="2.40.30.170">
    <property type="match status" value="1"/>
</dbReference>
<evidence type="ECO:0000256" key="2">
    <source>
        <dbReference type="SAM" id="Coils"/>
    </source>
</evidence>
<organism evidence="7 8">
    <name type="scientific">Nostoc piscinale CENA21</name>
    <dbReference type="NCBI Taxonomy" id="224013"/>
    <lineage>
        <taxon>Bacteria</taxon>
        <taxon>Bacillati</taxon>
        <taxon>Cyanobacteriota</taxon>
        <taxon>Cyanophyceae</taxon>
        <taxon>Nostocales</taxon>
        <taxon>Nostocaceae</taxon>
        <taxon>Nostoc</taxon>
    </lineage>
</organism>
<reference evidence="8" key="1">
    <citation type="submission" date="2015-07" db="EMBL/GenBank/DDBJ databases">
        <title>Genome Of Nitrogen-Fixing Cyanobacterium Nostoc piscinale CENA21 From Solimoes/Amazon River Floodplain Sediments And Comparative Genomics To Uncover Biosynthetic Natural Products Potential.</title>
        <authorList>
            <person name="Leao T.F."/>
            <person name="Leao P.N."/>
            <person name="Guimaraes P.I."/>
            <person name="de Melo A.G.C."/>
            <person name="Ramos R.T.J."/>
            <person name="Silva A."/>
            <person name="Fiore M.F."/>
            <person name="Schneider M.P.C."/>
        </authorList>
    </citation>
    <scope>NUCLEOTIDE SEQUENCE [LARGE SCALE GENOMIC DNA]</scope>
    <source>
        <strain evidence="8">CENA21</strain>
    </source>
</reference>
<dbReference type="Pfam" id="PF25967">
    <property type="entry name" value="RND-MFP_C"/>
    <property type="match status" value="1"/>
</dbReference>
<keyword evidence="3" id="KW-0812">Transmembrane</keyword>
<evidence type="ECO:0000313" key="7">
    <source>
        <dbReference type="EMBL" id="ALF56233.1"/>
    </source>
</evidence>
<dbReference type="PATRIC" id="fig|224013.5.peg.827"/>
<name>A0A0M3V6U0_9NOSO</name>
<dbReference type="InterPro" id="IPR058624">
    <property type="entry name" value="MdtA-like_HH"/>
</dbReference>
<keyword evidence="3" id="KW-0472">Membrane</keyword>
<dbReference type="Gene3D" id="1.10.287.470">
    <property type="entry name" value="Helix hairpin bin"/>
    <property type="match status" value="3"/>
</dbReference>
<keyword evidence="3" id="KW-1133">Transmembrane helix</keyword>
<dbReference type="Pfam" id="PF25954">
    <property type="entry name" value="Beta-barrel_RND_2"/>
    <property type="match status" value="1"/>
</dbReference>
<proteinExistence type="inferred from homology"/>
<dbReference type="InterPro" id="IPR058627">
    <property type="entry name" value="MdtA-like_C"/>
</dbReference>
<dbReference type="KEGG" id="npz:ACX27_03415"/>
<dbReference type="InterPro" id="IPR058792">
    <property type="entry name" value="Beta-barrel_RND_2"/>
</dbReference>
<evidence type="ECO:0000259" key="4">
    <source>
        <dbReference type="Pfam" id="PF25876"/>
    </source>
</evidence>
<dbReference type="GO" id="GO:0015562">
    <property type="term" value="F:efflux transmembrane transporter activity"/>
    <property type="evidence" value="ECO:0007669"/>
    <property type="project" value="TreeGrafter"/>
</dbReference>
<keyword evidence="8" id="KW-1185">Reference proteome</keyword>
<dbReference type="AlphaFoldDB" id="A0A0M3V6U0"/>
<dbReference type="RefSeq" id="WP_062298111.1">
    <property type="nucleotide sequence ID" value="NZ_CP012036.1"/>
</dbReference>
<dbReference type="Gene3D" id="2.40.420.20">
    <property type="match status" value="1"/>
</dbReference>
<protein>
    <submittedName>
        <fullName evidence="7">RND transporter</fullName>
    </submittedName>
</protein>
<evidence type="ECO:0000313" key="8">
    <source>
        <dbReference type="Proteomes" id="UP000062645"/>
    </source>
</evidence>
<dbReference type="Pfam" id="PF25876">
    <property type="entry name" value="HH_MFP_RND"/>
    <property type="match status" value="1"/>
</dbReference>
<sequence>MSDETIPELEREEIVKVWQKSARQPIHPWLRPIFVGVGLGIAIALGGMGVLTQLPARQEKAVANKITPKSQPVLTVTVSPVETTRVSRTLNTTGTIAARDLIPVLPQANGLQVKIIPEDIKEGTYVKKGQVLAILDDSMLQAQMSGARAEVESKQADVGSKQASVVSQQATVASYQAIVRQRKADLAQSKAKLEEAQKNYLRYRKLAMAGAISLQELDTRAYTVKTATEAVRLAEENIRSAQANVISAQATTGSAEANIYKAKADVRTSVAKIIQLQTQLKQTVVRAPVSGIVAEKLARVGDVTGIPPQTQVGTVIGGTQKLFSIIRDGRLELQAEVPEIQLPQVQIGAAVQITSDIDNRVQLQGRVREIQPLVNDKRREATVKIDLPLTNLLRPGMFARAAITTNTALAMAVPQKAVQPQADGSAIVYTLSGDDLVQSQKVEVGELINSELVEIKNGLQLGDRVIVDGAGYLKDGDRVKVKS</sequence>
<keyword evidence="2" id="KW-0175">Coiled coil</keyword>
<dbReference type="Gene3D" id="2.40.50.100">
    <property type="match status" value="2"/>
</dbReference>
<accession>A0A0M3V6U0</accession>
<reference evidence="7 8" key="2">
    <citation type="journal article" date="2016" name="Genome Announc.">
        <title>Draft Genome Sequence of the N2-Fixing Cyanobacterium Nostoc piscinale CENA21, Isolated from the Brazilian Amazon Floodplain.</title>
        <authorList>
            <person name="Leao T."/>
            <person name="Guimaraes P.I."/>
            <person name="de Melo A.G."/>
            <person name="Ramos R.T."/>
            <person name="Leao P.N."/>
            <person name="Silva A."/>
            <person name="Fiore M.F."/>
            <person name="Schneider M.P."/>
        </authorList>
    </citation>
    <scope>NUCLEOTIDE SEQUENCE [LARGE SCALE GENOMIC DNA]</scope>
    <source>
        <strain evidence="7 8">CENA21</strain>
    </source>
</reference>
<evidence type="ECO:0000256" key="1">
    <source>
        <dbReference type="ARBA" id="ARBA00009477"/>
    </source>
</evidence>
<dbReference type="InterPro" id="IPR006143">
    <property type="entry name" value="RND_pump_MFP"/>
</dbReference>
<dbReference type="PANTHER" id="PTHR30469">
    <property type="entry name" value="MULTIDRUG RESISTANCE PROTEIN MDTA"/>
    <property type="match status" value="1"/>
</dbReference>
<comment type="similarity">
    <text evidence="1">Belongs to the membrane fusion protein (MFP) (TC 8.A.1) family.</text>
</comment>